<dbReference type="PANTHER" id="PTHR46558">
    <property type="entry name" value="TRACRIPTIONAL REGULATORY PROTEIN-RELATED-RELATED"/>
    <property type="match status" value="1"/>
</dbReference>
<dbReference type="InterPro" id="IPR010982">
    <property type="entry name" value="Lambda_DNA-bd_dom_sf"/>
</dbReference>
<evidence type="ECO:0000313" key="3">
    <source>
        <dbReference type="EMBL" id="PFT87749.1"/>
    </source>
</evidence>
<gene>
    <name evidence="3" type="ORF">COK81_19910</name>
</gene>
<dbReference type="Pfam" id="PF01381">
    <property type="entry name" value="HTH_3"/>
    <property type="match status" value="1"/>
</dbReference>
<evidence type="ECO:0000259" key="2">
    <source>
        <dbReference type="PROSITE" id="PS50943"/>
    </source>
</evidence>
<dbReference type="SUPFAM" id="SSF47413">
    <property type="entry name" value="lambda repressor-like DNA-binding domains"/>
    <property type="match status" value="1"/>
</dbReference>
<reference evidence="3 4" key="1">
    <citation type="submission" date="2017-09" db="EMBL/GenBank/DDBJ databases">
        <title>Large-scale bioinformatics analysis of Bacillus genomes uncovers conserved roles of natural products in bacterial physiology.</title>
        <authorList>
            <consortium name="Agbiome Team Llc"/>
            <person name="Bleich R.M."/>
            <person name="Grubbs K.J."/>
            <person name="Santa Maria K.C."/>
            <person name="Allen S.E."/>
            <person name="Farag S."/>
            <person name="Shank E.A."/>
            <person name="Bowers A."/>
        </authorList>
    </citation>
    <scope>NUCLEOTIDE SEQUENCE [LARGE SCALE GENOMIC DNA]</scope>
    <source>
        <strain evidence="3 4">AFS064137</strain>
    </source>
</reference>
<protein>
    <submittedName>
        <fullName evidence="3">Transcriptional regulator</fullName>
    </submittedName>
</protein>
<sequence length="65" mass="7555">MKLNTKKIKELRVSKGLTQDEVAKTMGYTSRNSYSQVETGKREPKLFKLFLLANLYNITIDELMK</sequence>
<accession>A0A9X7G0X5</accession>
<feature type="domain" description="HTH cro/C1-type" evidence="2">
    <location>
        <begin position="8"/>
        <end position="63"/>
    </location>
</feature>
<dbReference type="Proteomes" id="UP000225910">
    <property type="component" value="Unassembled WGS sequence"/>
</dbReference>
<name>A0A9X7G0X5_BACTU</name>
<dbReference type="AlphaFoldDB" id="A0A9X7G0X5"/>
<dbReference type="PANTHER" id="PTHR46558:SF4">
    <property type="entry name" value="DNA-BIDING PHAGE PROTEIN"/>
    <property type="match status" value="1"/>
</dbReference>
<evidence type="ECO:0000313" key="4">
    <source>
        <dbReference type="Proteomes" id="UP000225910"/>
    </source>
</evidence>
<dbReference type="EMBL" id="NVCU01000176">
    <property type="protein sequence ID" value="PFT87749.1"/>
    <property type="molecule type" value="Genomic_DNA"/>
</dbReference>
<dbReference type="PROSITE" id="PS50943">
    <property type="entry name" value="HTH_CROC1"/>
    <property type="match status" value="1"/>
</dbReference>
<proteinExistence type="predicted"/>
<organism evidence="3 4">
    <name type="scientific">Bacillus thuringiensis</name>
    <dbReference type="NCBI Taxonomy" id="1428"/>
    <lineage>
        <taxon>Bacteria</taxon>
        <taxon>Bacillati</taxon>
        <taxon>Bacillota</taxon>
        <taxon>Bacilli</taxon>
        <taxon>Bacillales</taxon>
        <taxon>Bacillaceae</taxon>
        <taxon>Bacillus</taxon>
        <taxon>Bacillus cereus group</taxon>
    </lineage>
</organism>
<dbReference type="GO" id="GO:0003677">
    <property type="term" value="F:DNA binding"/>
    <property type="evidence" value="ECO:0007669"/>
    <property type="project" value="UniProtKB-KW"/>
</dbReference>
<comment type="caution">
    <text evidence="3">The sequence shown here is derived from an EMBL/GenBank/DDBJ whole genome shotgun (WGS) entry which is preliminary data.</text>
</comment>
<dbReference type="InterPro" id="IPR001387">
    <property type="entry name" value="Cro/C1-type_HTH"/>
</dbReference>
<evidence type="ECO:0000256" key="1">
    <source>
        <dbReference type="ARBA" id="ARBA00023125"/>
    </source>
</evidence>
<dbReference type="Gene3D" id="1.10.260.40">
    <property type="entry name" value="lambda repressor-like DNA-binding domains"/>
    <property type="match status" value="1"/>
</dbReference>
<dbReference type="RefSeq" id="WP_098679346.1">
    <property type="nucleotide sequence ID" value="NZ_NVCU01000176.1"/>
</dbReference>
<dbReference type="CDD" id="cd00093">
    <property type="entry name" value="HTH_XRE"/>
    <property type="match status" value="1"/>
</dbReference>
<keyword evidence="1" id="KW-0238">DNA-binding</keyword>
<dbReference type="SMART" id="SM00530">
    <property type="entry name" value="HTH_XRE"/>
    <property type="match status" value="1"/>
</dbReference>